<name>A0ACB7EGF8_NIBAL</name>
<comment type="caution">
    <text evidence="1">The sequence shown here is derived from an EMBL/GenBank/DDBJ whole genome shotgun (WGS) entry which is preliminary data.</text>
</comment>
<reference evidence="1" key="1">
    <citation type="submission" date="2020-04" db="EMBL/GenBank/DDBJ databases">
        <title>A chromosome-scale assembly and high-density genetic map of the yellow drum (Nibea albiflora) genome.</title>
        <authorList>
            <person name="Xu D."/>
            <person name="Zhang W."/>
            <person name="Chen R."/>
            <person name="Tan P."/>
            <person name="Wang L."/>
            <person name="Song H."/>
            <person name="Tian L."/>
            <person name="Zhu Q."/>
            <person name="Wang B."/>
        </authorList>
    </citation>
    <scope>NUCLEOTIDE SEQUENCE</scope>
    <source>
        <strain evidence="1">ZJHYS-2018</strain>
    </source>
</reference>
<proteinExistence type="predicted"/>
<accession>A0ACB7EGF8</accession>
<dbReference type="Proteomes" id="UP000805704">
    <property type="component" value="Chromosome 8"/>
</dbReference>
<keyword evidence="2" id="KW-1185">Reference proteome</keyword>
<dbReference type="EMBL" id="CM024796">
    <property type="protein sequence ID" value="KAG8000703.1"/>
    <property type="molecule type" value="Genomic_DNA"/>
</dbReference>
<evidence type="ECO:0000313" key="2">
    <source>
        <dbReference type="Proteomes" id="UP000805704"/>
    </source>
</evidence>
<sequence length="528" mass="58878">MKSDEFTRCSPHRRDKGTFFSVSLLPLYSLRTLALAEASQLAPQIHEGKKKHRIGGGSYLATTHCNYPRVKPGVINGQISQIPGLSPAMDSLPDDRAQGRRVGVLESDSDYIKLAKQGGHKGLLWHEENIDEKVTAKVNSYKAPDWFNSASDDDSKPSLINSDAKRSPRAFQPREPPFGTDNMSSWERDDSSTNGKEKNNNVPDGQMEELQSSNKYLQTSKFRRVVHDKKPAPVDMSKLLSFGYADGDKPIANTDLSIMAPILLNCMGSDHKEYIKEQVQVKNPYLDTMEEDILYHFSLSTKTHNLPEMFGDIKFVCVGGSANRMKAFAQFIHQELKLSGNPDEIRDICEGTDRYCMYKVGPVLSISHGMGVPSISIMLHELIKLLHHAQCRDVVLFRLGTSGGVGLAPGTVVITDKAVDYSFRPQFEQVVLGQGRLDGALCSFSHEEKLEYLRKAYEAGVRNIEMESTVFAAMCRVCGLKAAVICVALLNRFEGDQITSPHDVLVEYQQRPQVLVSHFIKKRLGQIV</sequence>
<gene>
    <name evidence="1" type="primary">UPP2</name>
    <name evidence="1" type="ORF">GBF38_017164</name>
</gene>
<protein>
    <submittedName>
        <fullName evidence="1">Uridine phosphorylase 2</fullName>
    </submittedName>
</protein>
<organism evidence="1 2">
    <name type="scientific">Nibea albiflora</name>
    <name type="common">Yellow drum</name>
    <name type="synonym">Corvina albiflora</name>
    <dbReference type="NCBI Taxonomy" id="240163"/>
    <lineage>
        <taxon>Eukaryota</taxon>
        <taxon>Metazoa</taxon>
        <taxon>Chordata</taxon>
        <taxon>Craniata</taxon>
        <taxon>Vertebrata</taxon>
        <taxon>Euteleostomi</taxon>
        <taxon>Actinopterygii</taxon>
        <taxon>Neopterygii</taxon>
        <taxon>Teleostei</taxon>
        <taxon>Neoteleostei</taxon>
        <taxon>Acanthomorphata</taxon>
        <taxon>Eupercaria</taxon>
        <taxon>Sciaenidae</taxon>
        <taxon>Nibea</taxon>
    </lineage>
</organism>
<evidence type="ECO:0000313" key="1">
    <source>
        <dbReference type="EMBL" id="KAG8000703.1"/>
    </source>
</evidence>